<dbReference type="SUPFAM" id="SSF55200">
    <property type="entry name" value="Translation initiation factor IF3, C-terminal domain"/>
    <property type="match status" value="1"/>
</dbReference>
<dbReference type="Pfam" id="PF00707">
    <property type="entry name" value="IF3_C"/>
    <property type="match status" value="1"/>
</dbReference>
<feature type="domain" description="Translation initiation factor 3 C-terminal" evidence="1">
    <location>
        <begin position="8"/>
        <end position="78"/>
    </location>
</feature>
<dbReference type="GO" id="GO:0006413">
    <property type="term" value="P:translational initiation"/>
    <property type="evidence" value="ECO:0007669"/>
    <property type="project" value="InterPro"/>
</dbReference>
<protein>
    <recommendedName>
        <fullName evidence="1">Translation initiation factor 3 C-terminal domain-containing protein</fullName>
    </recommendedName>
</protein>
<gene>
    <name evidence="2" type="ORF">JSR06_00430</name>
</gene>
<reference evidence="2" key="2">
    <citation type="submission" date="2021-03" db="EMBL/GenBank/DDBJ databases">
        <title>Alternative transmission patterns in independently acquired nutritional co-symbionts of Dictyopharidae planthoppers.</title>
        <authorList>
            <person name="Michalik A."/>
            <person name="Lukasik P."/>
        </authorList>
    </citation>
    <scope>NUCLEOTIDE SEQUENCE</scope>
    <source>
        <strain evidence="2">RANSCY</strain>
    </source>
</reference>
<dbReference type="Proteomes" id="UP000663347">
    <property type="component" value="Chromosome"/>
</dbReference>
<dbReference type="Gene3D" id="3.30.110.10">
    <property type="entry name" value="Translation initiation factor 3 (IF-3), C-terminal domain"/>
    <property type="match status" value="1"/>
</dbReference>
<dbReference type="EMBL" id="CP071412">
    <property type="protein sequence ID" value="QSW37918.1"/>
    <property type="molecule type" value="Genomic_DNA"/>
</dbReference>
<dbReference type="InterPro" id="IPR019815">
    <property type="entry name" value="Translation_initiation_fac_3_C"/>
</dbReference>
<name>A0A974X959_9PROT</name>
<evidence type="ECO:0000259" key="1">
    <source>
        <dbReference type="Pfam" id="PF00707"/>
    </source>
</evidence>
<dbReference type="AlphaFoldDB" id="A0A974X959"/>
<accession>A0A974X959</accession>
<evidence type="ECO:0000313" key="2">
    <source>
        <dbReference type="EMBL" id="QSW37918.1"/>
    </source>
</evidence>
<proteinExistence type="predicted"/>
<dbReference type="InterPro" id="IPR036788">
    <property type="entry name" value="T_IF-3_C_sf"/>
</dbReference>
<evidence type="ECO:0000313" key="3">
    <source>
        <dbReference type="Proteomes" id="UP000663347"/>
    </source>
</evidence>
<organism evidence="2 3">
    <name type="scientific">Candidatus Vidania fulgoroideorum</name>
    <dbReference type="NCBI Taxonomy" id="881286"/>
    <lineage>
        <taxon>Bacteria</taxon>
        <taxon>Pseudomonadati</taxon>
        <taxon>Pseudomonadota</taxon>
        <taxon>Betaproteobacteria</taxon>
        <taxon>Candidatus Vidania</taxon>
    </lineage>
</organism>
<sequence length="90" mass="10570">MIKKKKPKLIMLNTRIFSNDLNNSIKRIEKWIKRGITVKVIIKQRGREIEKKEILEEFIIKIEDIVKGFAKIERKLNNTPGVSLLVISKL</sequence>
<reference evidence="2" key="1">
    <citation type="submission" date="2021-02" db="EMBL/GenBank/DDBJ databases">
        <authorList>
            <person name="Franco D."/>
        </authorList>
    </citation>
    <scope>NUCLEOTIDE SEQUENCE</scope>
    <source>
        <strain evidence="2">RANSCY</strain>
    </source>
</reference>